<dbReference type="InterPro" id="IPR023780">
    <property type="entry name" value="Chromo_domain"/>
</dbReference>
<dbReference type="Gene3D" id="2.40.50.40">
    <property type="match status" value="2"/>
</dbReference>
<dbReference type="InterPro" id="IPR016197">
    <property type="entry name" value="Chromo-like_dom_sf"/>
</dbReference>
<dbReference type="InterPro" id="IPR017984">
    <property type="entry name" value="Chromo_dom_subgr"/>
</dbReference>
<evidence type="ECO:0000259" key="5">
    <source>
        <dbReference type="PROSITE" id="PS50013"/>
    </source>
</evidence>
<dbReference type="GO" id="GO:0006338">
    <property type="term" value="P:chromatin remodeling"/>
    <property type="evidence" value="ECO:0007669"/>
    <property type="project" value="UniProtKB-ARBA"/>
</dbReference>
<keyword evidence="3" id="KW-0539">Nucleus</keyword>
<feature type="compositionally biased region" description="Basic and acidic residues" evidence="4">
    <location>
        <begin position="31"/>
        <end position="41"/>
    </location>
</feature>
<protein>
    <submittedName>
        <fullName evidence="6">Chromo domain-containing protein</fullName>
    </submittedName>
</protein>
<dbReference type="PROSITE" id="PS00598">
    <property type="entry name" value="CHROMO_1"/>
    <property type="match status" value="1"/>
</dbReference>
<dbReference type="Pfam" id="PF01393">
    <property type="entry name" value="Chromo_shadow"/>
    <property type="match status" value="1"/>
</dbReference>
<feature type="domain" description="Chromo" evidence="5">
    <location>
        <begin position="75"/>
        <end position="137"/>
    </location>
</feature>
<dbReference type="InterPro" id="IPR000953">
    <property type="entry name" value="Chromo/chromo_shadow_dom"/>
</dbReference>
<dbReference type="GeneID" id="41980425"/>
<dbReference type="PROSITE" id="PS50013">
    <property type="entry name" value="CHROMO_2"/>
    <property type="match status" value="1"/>
</dbReference>
<dbReference type="GO" id="GO:0000792">
    <property type="term" value="C:heterochromatin"/>
    <property type="evidence" value="ECO:0007669"/>
    <property type="project" value="UniProtKB-ARBA"/>
</dbReference>
<dbReference type="RefSeq" id="XP_031009835.1">
    <property type="nucleotide sequence ID" value="XM_031145221.1"/>
</dbReference>
<dbReference type="GO" id="GO:0005634">
    <property type="term" value="C:nucleus"/>
    <property type="evidence" value="ECO:0007669"/>
    <property type="project" value="UniProtKB-SubCell"/>
</dbReference>
<dbReference type="PRINTS" id="PR00504">
    <property type="entry name" value="CHROMODOMAIN"/>
</dbReference>
<feature type="region of interest" description="Disordered" evidence="4">
    <location>
        <begin position="1"/>
        <end position="73"/>
    </location>
</feature>
<feature type="region of interest" description="Disordered" evidence="4">
    <location>
        <begin position="144"/>
        <end position="197"/>
    </location>
</feature>
<dbReference type="SMART" id="SM00300">
    <property type="entry name" value="ChSh"/>
    <property type="match status" value="1"/>
</dbReference>
<dbReference type="Proteomes" id="UP000431533">
    <property type="component" value="Unassembled WGS sequence"/>
</dbReference>
<dbReference type="OrthoDB" id="433924at2759"/>
<comment type="subunit">
    <text evidence="2">Component of the NuA4 histone acetyltransferase complex.</text>
</comment>
<dbReference type="InterPro" id="IPR051219">
    <property type="entry name" value="Heterochromatin_chromo-domain"/>
</dbReference>
<accession>A0A8H8R9G7</accession>
<proteinExistence type="predicted"/>
<feature type="compositionally biased region" description="Basic residues" evidence="4">
    <location>
        <begin position="169"/>
        <end position="178"/>
    </location>
</feature>
<gene>
    <name evidence="6" type="primary">chp2</name>
    <name evidence="6" type="ORF">LHYA1_G000227</name>
</gene>
<evidence type="ECO:0000313" key="7">
    <source>
        <dbReference type="Proteomes" id="UP000431533"/>
    </source>
</evidence>
<dbReference type="PANTHER" id="PTHR22812">
    <property type="entry name" value="CHROMOBOX PROTEIN"/>
    <property type="match status" value="1"/>
</dbReference>
<dbReference type="SMART" id="SM00298">
    <property type="entry name" value="CHROMO"/>
    <property type="match status" value="1"/>
</dbReference>
<feature type="compositionally biased region" description="Acidic residues" evidence="4">
    <location>
        <begin position="50"/>
        <end position="73"/>
    </location>
</feature>
<dbReference type="CDD" id="cd18657">
    <property type="entry name" value="CSD_Swi6"/>
    <property type="match status" value="1"/>
</dbReference>
<comment type="subcellular location">
    <subcellularLocation>
        <location evidence="1">Nucleus</location>
    </subcellularLocation>
</comment>
<evidence type="ECO:0000256" key="3">
    <source>
        <dbReference type="ARBA" id="ARBA00023242"/>
    </source>
</evidence>
<dbReference type="EMBL" id="QGMH01000002">
    <property type="protein sequence ID" value="TVY31051.1"/>
    <property type="molecule type" value="Genomic_DNA"/>
</dbReference>
<sequence>MARIFGGLSSYPTEISDDEASDISAASPVSIKEEKVTKPKGNETAPAPPPEEDIESNNAEAEEDEDDDEVGDDEFVVEKIVDHLIDEASGELLFEVKWEGYEKKSDRTWEPEENLETASEILKSYLESIGGKEKIMADYYEKKEQNTGKGGKKRARASTDAETNGSAPKRGRKSKNGVHPRSTTPPASSSDFKPPTGNWEEQIVGIDACEGGEGAVVVYLTWKGGHKTQHPLSQVYKRCPQRMLKFYESHLSVPLSTCSIYALLTKI</sequence>
<dbReference type="CDD" id="cd00024">
    <property type="entry name" value="CD_CSD"/>
    <property type="match status" value="1"/>
</dbReference>
<dbReference type="AlphaFoldDB" id="A0A8H8R9G7"/>
<name>A0A8H8R9G7_9HELO</name>
<keyword evidence="7" id="KW-1185">Reference proteome</keyword>
<dbReference type="InterPro" id="IPR008251">
    <property type="entry name" value="Chromo_shadow_dom"/>
</dbReference>
<organism evidence="6 7">
    <name type="scientific">Lachnellula hyalina</name>
    <dbReference type="NCBI Taxonomy" id="1316788"/>
    <lineage>
        <taxon>Eukaryota</taxon>
        <taxon>Fungi</taxon>
        <taxon>Dikarya</taxon>
        <taxon>Ascomycota</taxon>
        <taxon>Pezizomycotina</taxon>
        <taxon>Leotiomycetes</taxon>
        <taxon>Helotiales</taxon>
        <taxon>Lachnaceae</taxon>
        <taxon>Lachnellula</taxon>
    </lineage>
</organism>
<feature type="compositionally biased region" description="Polar residues" evidence="4">
    <location>
        <begin position="181"/>
        <end position="191"/>
    </location>
</feature>
<evidence type="ECO:0000256" key="4">
    <source>
        <dbReference type="SAM" id="MobiDB-lite"/>
    </source>
</evidence>
<comment type="caution">
    <text evidence="6">The sequence shown here is derived from an EMBL/GenBank/DDBJ whole genome shotgun (WGS) entry which is preliminary data.</text>
</comment>
<dbReference type="Pfam" id="PF00385">
    <property type="entry name" value="Chromo"/>
    <property type="match status" value="1"/>
</dbReference>
<dbReference type="InterPro" id="IPR023779">
    <property type="entry name" value="Chromodomain_CS"/>
</dbReference>
<evidence type="ECO:0000256" key="2">
    <source>
        <dbReference type="ARBA" id="ARBA00011353"/>
    </source>
</evidence>
<dbReference type="SUPFAM" id="SSF54160">
    <property type="entry name" value="Chromo domain-like"/>
    <property type="match status" value="2"/>
</dbReference>
<evidence type="ECO:0000256" key="1">
    <source>
        <dbReference type="ARBA" id="ARBA00004123"/>
    </source>
</evidence>
<reference evidence="6 7" key="1">
    <citation type="submission" date="2018-05" db="EMBL/GenBank/DDBJ databases">
        <title>Genome sequencing and assembly of the regulated plant pathogen Lachnellula willkommii and related sister species for the development of diagnostic species identification markers.</title>
        <authorList>
            <person name="Giroux E."/>
            <person name="Bilodeau G."/>
        </authorList>
    </citation>
    <scope>NUCLEOTIDE SEQUENCE [LARGE SCALE GENOMIC DNA]</scope>
    <source>
        <strain evidence="6 7">CBS 185.66</strain>
    </source>
</reference>
<evidence type="ECO:0000313" key="6">
    <source>
        <dbReference type="EMBL" id="TVY31051.1"/>
    </source>
</evidence>